<reference evidence="2" key="1">
    <citation type="submission" date="2016-10" db="EMBL/GenBank/DDBJ databases">
        <authorList>
            <person name="Varghese N."/>
            <person name="Submissions S."/>
        </authorList>
    </citation>
    <scope>NUCLEOTIDE SEQUENCE [LARGE SCALE GENOMIC DNA]</scope>
    <source>
        <strain evidence="2">ES.061</strain>
    </source>
</reference>
<proteinExistence type="predicted"/>
<name>A0A1H4N592_9HYPH</name>
<dbReference type="RefSeq" id="WP_007009278.1">
    <property type="nucleotide sequence ID" value="NZ_FNSL01000001.1"/>
</dbReference>
<dbReference type="Proteomes" id="UP000199064">
    <property type="component" value="Unassembled WGS sequence"/>
</dbReference>
<evidence type="ECO:0008006" key="3">
    <source>
        <dbReference type="Google" id="ProtNLM"/>
    </source>
</evidence>
<accession>A0A1H4N592</accession>
<dbReference type="Pfam" id="PF12570">
    <property type="entry name" value="DUF3750"/>
    <property type="match status" value="1"/>
</dbReference>
<evidence type="ECO:0000313" key="2">
    <source>
        <dbReference type="Proteomes" id="UP000199064"/>
    </source>
</evidence>
<dbReference type="AlphaFoldDB" id="A0A1H4N592"/>
<keyword evidence="2" id="KW-1185">Reference proteome</keyword>
<gene>
    <name evidence="1" type="ORF">SAMN05216452_3622</name>
</gene>
<evidence type="ECO:0000313" key="1">
    <source>
        <dbReference type="EMBL" id="SEB90441.1"/>
    </source>
</evidence>
<dbReference type="InterPro" id="IPR022224">
    <property type="entry name" value="DUF3750"/>
</dbReference>
<organism evidence="1 2">
    <name type="scientific">Nitratireductor aquibiodomus</name>
    <dbReference type="NCBI Taxonomy" id="204799"/>
    <lineage>
        <taxon>Bacteria</taxon>
        <taxon>Pseudomonadati</taxon>
        <taxon>Pseudomonadota</taxon>
        <taxon>Alphaproteobacteria</taxon>
        <taxon>Hyphomicrobiales</taxon>
        <taxon>Phyllobacteriaceae</taxon>
        <taxon>Nitratireductor</taxon>
    </lineage>
</organism>
<sequence>MRFFKRTLLFITLVFILPAFASLAWWTMQDRPGSWRSADWSASGVLPHATDDPRAAIYVMAARTGGMKGALSVHSWLVLKRARASSYDRYDKVGWGNPVRRNAYPADGRWYSNTPYVVAAITGEEAERLMPQVEAAIASYPFSQRGDYGIWPGPNSNSFTAHVLRSVPDLDIALPPTAVGRDYRPGLFVFDHTPDWSDVHVSLGGLAGIAAGLRSGVELHFLGLVAGLDLRRPALKVPGFGRVELWPSATAGEKGQPAT</sequence>
<protein>
    <recommendedName>
        <fullName evidence="3">DUF3750 domain-containing protein</fullName>
    </recommendedName>
</protein>
<dbReference type="EMBL" id="FNSL01000001">
    <property type="protein sequence ID" value="SEB90441.1"/>
    <property type="molecule type" value="Genomic_DNA"/>
</dbReference>